<protein>
    <submittedName>
        <fullName evidence="2">RNA polymerase sigma factor</fullName>
    </submittedName>
</protein>
<proteinExistence type="predicted"/>
<feature type="domain" description="RNA polymerase sigma factor 70 region 4 type 2" evidence="1">
    <location>
        <begin position="99"/>
        <end position="135"/>
    </location>
</feature>
<dbReference type="InterPro" id="IPR013249">
    <property type="entry name" value="RNA_pol_sigma70_r4_t2"/>
</dbReference>
<accession>A0ABM8PNC8</accession>
<dbReference type="InterPro" id="IPR013324">
    <property type="entry name" value="RNA_pol_sigma_r3/r4-like"/>
</dbReference>
<dbReference type="EMBL" id="CABFWE030000005">
    <property type="protein sequence ID" value="CAD7039225.1"/>
    <property type="molecule type" value="Genomic_DNA"/>
</dbReference>
<comment type="caution">
    <text evidence="2">The sequence shown here is derived from an EMBL/GenBank/DDBJ whole genome shotgun (WGS) entry which is preliminary data.</text>
</comment>
<reference evidence="2 3" key="1">
    <citation type="submission" date="2020-11" db="EMBL/GenBank/DDBJ databases">
        <authorList>
            <person name="Lassalle F."/>
        </authorList>
    </citation>
    <scope>NUCLEOTIDE SEQUENCE [LARGE SCALE GENOMIC DNA]</scope>
    <source>
        <strain evidence="2 3">AB21</strain>
    </source>
</reference>
<name>A0ABM8PNC8_9HYPH</name>
<dbReference type="RefSeq" id="WP_172973576.1">
    <property type="nucleotide sequence ID" value="NZ_CABFWE030000005.1"/>
</dbReference>
<dbReference type="SUPFAM" id="SSF88659">
    <property type="entry name" value="Sigma3 and sigma4 domains of RNA polymerase sigma factors"/>
    <property type="match status" value="1"/>
</dbReference>
<evidence type="ECO:0000313" key="2">
    <source>
        <dbReference type="EMBL" id="CAD7039225.1"/>
    </source>
</evidence>
<sequence length="150" mass="15685">MAQPAASIDPRRDLVSLLPRLRRFALTLASDVSEAEDLVLGACSAVLADGLPGDAPRLDLHLFAAIRTLANAHAGTSPKRGASAPSKCQSLVLAAPKNLAASFLLVEVEGLSYAEAADVLDISSDAVASQLCEARLYFSTLPSDVTERRA</sequence>
<keyword evidence="3" id="KW-1185">Reference proteome</keyword>
<evidence type="ECO:0000259" key="1">
    <source>
        <dbReference type="Pfam" id="PF08281"/>
    </source>
</evidence>
<dbReference type="Proteomes" id="UP000601041">
    <property type="component" value="Unassembled WGS sequence"/>
</dbReference>
<dbReference type="Gene3D" id="1.20.140.160">
    <property type="match status" value="1"/>
</dbReference>
<dbReference type="Pfam" id="PF08281">
    <property type="entry name" value="Sigma70_r4_2"/>
    <property type="match status" value="1"/>
</dbReference>
<gene>
    <name evidence="2" type="ORF">RHAB21_02890</name>
</gene>
<evidence type="ECO:0000313" key="3">
    <source>
        <dbReference type="Proteomes" id="UP000601041"/>
    </source>
</evidence>
<organism evidence="2 3">
    <name type="scientific">Pseudorhizobium halotolerans</name>
    <dbReference type="NCBI Taxonomy" id="1233081"/>
    <lineage>
        <taxon>Bacteria</taxon>
        <taxon>Pseudomonadati</taxon>
        <taxon>Pseudomonadota</taxon>
        <taxon>Alphaproteobacteria</taxon>
        <taxon>Hyphomicrobiales</taxon>
        <taxon>Rhizobiaceae</taxon>
        <taxon>Rhizobium/Agrobacterium group</taxon>
        <taxon>Pseudorhizobium</taxon>
    </lineage>
</organism>